<evidence type="ECO:0000259" key="1">
    <source>
        <dbReference type="Pfam" id="PF20179"/>
    </source>
</evidence>
<dbReference type="PANTHER" id="PTHR46920">
    <property type="match status" value="1"/>
</dbReference>
<dbReference type="Pfam" id="PF20179">
    <property type="entry name" value="MSS51_C"/>
    <property type="match status" value="1"/>
</dbReference>
<proteinExistence type="predicted"/>
<protein>
    <recommendedName>
        <fullName evidence="1">Mitochondrial splicing suppressor 51-like C-terminal domain-containing protein</fullName>
    </recommendedName>
</protein>
<dbReference type="InterPro" id="IPR046824">
    <property type="entry name" value="Mss51-like_C"/>
</dbReference>
<gene>
    <name evidence="2" type="ORF">AAF712_016379</name>
</gene>
<sequence length="372" mass="42754">MQQLQVQMFSQQTAEQPYGDPWISSYLYDAEKCEVCFRTRFQTDSPARLSPCSHCRLAWWCSPECGKDFSKFHSKKHCEELQIIASVDRLEVDYAIDRKSFRHLMVRTDEPRTIYMPLSSIKGWSDYCEKVFPEFDYATSFTAQTIKTYHPDPTSAVRLLTMEASCFPLSVIAAMEDVITNISTRNRLCIHVVGAASRELQGKGMLEELLHFLPKLRVARIFFAGPEAEDHQDTGKNLACERCIPKGRSRTCSYYEGTYHDFARTKEALDNRPDLIVGLNTGMSEIQSDSWMKTLRVIQDMDIPALFTAYTKKEGESEIALMTRMGFGIRKGLELNKWKGVVLKTNNYWNTDKDGPIASYNSYYRYIVQGRA</sequence>
<dbReference type="EMBL" id="JBBXMP010000758">
    <property type="protein sequence ID" value="KAL0057001.1"/>
    <property type="molecule type" value="Genomic_DNA"/>
</dbReference>
<keyword evidence="3" id="KW-1185">Reference proteome</keyword>
<feature type="domain" description="Mitochondrial splicing suppressor 51-like C-terminal" evidence="1">
    <location>
        <begin position="168"/>
        <end position="340"/>
    </location>
</feature>
<comment type="caution">
    <text evidence="2">The sequence shown here is derived from an EMBL/GenBank/DDBJ whole genome shotgun (WGS) entry which is preliminary data.</text>
</comment>
<accession>A0ABR2Z826</accession>
<name>A0ABR2Z826_9AGAR</name>
<organism evidence="2 3">
    <name type="scientific">Marasmius tenuissimus</name>
    <dbReference type="NCBI Taxonomy" id="585030"/>
    <lineage>
        <taxon>Eukaryota</taxon>
        <taxon>Fungi</taxon>
        <taxon>Dikarya</taxon>
        <taxon>Basidiomycota</taxon>
        <taxon>Agaricomycotina</taxon>
        <taxon>Agaricomycetes</taxon>
        <taxon>Agaricomycetidae</taxon>
        <taxon>Agaricales</taxon>
        <taxon>Marasmiineae</taxon>
        <taxon>Marasmiaceae</taxon>
        <taxon>Marasmius</taxon>
    </lineage>
</organism>
<dbReference type="PANTHER" id="PTHR46920:SF1">
    <property type="entry name" value="PROTEIN MSS51 HOMOLOG, MITOCHONDRIAL-RELATED"/>
    <property type="match status" value="1"/>
</dbReference>
<evidence type="ECO:0000313" key="2">
    <source>
        <dbReference type="EMBL" id="KAL0057001.1"/>
    </source>
</evidence>
<evidence type="ECO:0000313" key="3">
    <source>
        <dbReference type="Proteomes" id="UP001437256"/>
    </source>
</evidence>
<reference evidence="2 3" key="1">
    <citation type="submission" date="2024-05" db="EMBL/GenBank/DDBJ databases">
        <title>A draft genome resource for the thread blight pathogen Marasmius tenuissimus strain MS-2.</title>
        <authorList>
            <person name="Yulfo-Soto G.E."/>
            <person name="Baruah I.K."/>
            <person name="Amoako-Attah I."/>
            <person name="Bukari Y."/>
            <person name="Meinhardt L.W."/>
            <person name="Bailey B.A."/>
            <person name="Cohen S.P."/>
        </authorList>
    </citation>
    <scope>NUCLEOTIDE SEQUENCE [LARGE SCALE GENOMIC DNA]</scope>
    <source>
        <strain evidence="2 3">MS-2</strain>
    </source>
</reference>
<dbReference type="InterPro" id="IPR052839">
    <property type="entry name" value="Mito_gene_expr_regulator"/>
</dbReference>
<dbReference type="Proteomes" id="UP001437256">
    <property type="component" value="Unassembled WGS sequence"/>
</dbReference>